<reference evidence="1 2" key="1">
    <citation type="journal article" date="2019" name="J. Ind. Microbiol. Biotechnol.">
        <title>The complete genomic sequence of Streptomyces spectabilis NRRL-2792 and identification of secondary metabolite biosynthetic gene clusters.</title>
        <authorList>
            <person name="Sinha A."/>
            <person name="Phillips-Salemka S."/>
            <person name="Niraula T.A."/>
            <person name="Short K.A."/>
            <person name="Niraula N.P."/>
        </authorList>
    </citation>
    <scope>NUCLEOTIDE SEQUENCE [LARGE SCALE GENOMIC DNA]</scope>
    <source>
        <strain evidence="1 2">NRRL 2792</strain>
    </source>
</reference>
<dbReference type="SUPFAM" id="SSF48208">
    <property type="entry name" value="Six-hairpin glycosidases"/>
    <property type="match status" value="1"/>
</dbReference>
<dbReference type="RefSeq" id="WP_144321399.1">
    <property type="nucleotide sequence ID" value="NZ_CP040916.1"/>
</dbReference>
<dbReference type="Proteomes" id="UP000316806">
    <property type="component" value="Chromosome"/>
</dbReference>
<dbReference type="AlphaFoldDB" id="A0A516REV9"/>
<name>A0A516REV9_STRST</name>
<evidence type="ECO:0000313" key="1">
    <source>
        <dbReference type="EMBL" id="QDQ14183.1"/>
    </source>
</evidence>
<proteinExistence type="predicted"/>
<evidence type="ECO:0000313" key="2">
    <source>
        <dbReference type="Proteomes" id="UP000316806"/>
    </source>
</evidence>
<dbReference type="GO" id="GO:0005975">
    <property type="term" value="P:carbohydrate metabolic process"/>
    <property type="evidence" value="ECO:0007669"/>
    <property type="project" value="InterPro"/>
</dbReference>
<dbReference type="InterPro" id="IPR008928">
    <property type="entry name" value="6-hairpin_glycosidase_sf"/>
</dbReference>
<dbReference type="Gene3D" id="1.50.10.10">
    <property type="match status" value="2"/>
</dbReference>
<gene>
    <name evidence="1" type="ORF">FH965_29400</name>
</gene>
<organism evidence="1 2">
    <name type="scientific">Streptomyces spectabilis</name>
    <dbReference type="NCBI Taxonomy" id="68270"/>
    <lineage>
        <taxon>Bacteria</taxon>
        <taxon>Bacillati</taxon>
        <taxon>Actinomycetota</taxon>
        <taxon>Actinomycetes</taxon>
        <taxon>Kitasatosporales</taxon>
        <taxon>Streptomycetaceae</taxon>
        <taxon>Streptomyces</taxon>
    </lineage>
</organism>
<protein>
    <submittedName>
        <fullName evidence="1">Sugar ABC transporter permease</fullName>
    </submittedName>
</protein>
<dbReference type="EMBL" id="CP040916">
    <property type="protein sequence ID" value="QDQ14183.1"/>
    <property type="molecule type" value="Genomic_DNA"/>
</dbReference>
<dbReference type="InterPro" id="IPR012341">
    <property type="entry name" value="6hp_glycosidase-like_sf"/>
</dbReference>
<accession>A0A516REV9</accession>
<sequence length="367" mass="37656">MPGPDWAGPALHAVLDRAALTRAEVGTRFPLFADPATGTWTTTRRGAWTGGFWAGLLWLRARHTGAAGDRAAAAACTARLADWLHADTATRGLILWYGTASTGPVGAAGAAAAPGPAPVEGADPGLTAEVLRERAARFCLEAVDPGLGLVPWGAAFGGPRLVARADAVPGLVPLLAAAGPRGAEAAAAHLHRHLDLCRAGAMAWRYVPGSGWRPLAEPAPGWSRGRAWLLLAVADALARADSETWRPDRLRRAAARLGASPAPGDPLVPPADSAGPAGPLDTSAAAITAVALLKLAALPGADAEPLTRRATAVLHRLVTAHLMDGRLLDGCYDAATGTAERHELVWGDYFLALGLAALTGLVHPGDV</sequence>